<dbReference type="GeneID" id="9666738"/>
<dbReference type="InParanoid" id="C7ZR52"/>
<dbReference type="VEuPathDB" id="FungiDB:NECHADRAFT_89420"/>
<gene>
    <name evidence="2" type="ORF">NECHADRAFT_89420</name>
</gene>
<keyword evidence="3" id="KW-1185">Reference proteome</keyword>
<dbReference type="Proteomes" id="UP000005206">
    <property type="component" value="Unassembled WGS sequence"/>
</dbReference>
<dbReference type="KEGG" id="nhe:NECHADRAFT_89420"/>
<evidence type="ECO:0000313" key="2">
    <source>
        <dbReference type="EMBL" id="EEU33504.1"/>
    </source>
</evidence>
<dbReference type="RefSeq" id="XP_003039217.1">
    <property type="nucleotide sequence ID" value="XM_003039171.1"/>
</dbReference>
<dbReference type="EMBL" id="GG699033">
    <property type="protein sequence ID" value="EEU33504.1"/>
    <property type="molecule type" value="Genomic_DNA"/>
</dbReference>
<name>C7ZR52_FUSV7</name>
<sequence>MGYLLLWSYVEKFKCVARLSAPLAYQVRYANSNAPQVFVFANGFIMAKCGANKIVEFVWGDDFLCYALSEIPYSLPPPGWSRYQAHDSSLPGELAAVVVLECAADVPGGSIDCLDHGRHAGVDADGAEVTELQCGARARDSPCGEFSVDETRVEDEAGQPRLLEVEAADEPVQCRLAVTVGALGGREVGQALHGANGSDQSRDGYEDGVSSLASAEKVRGGLEEGDRAKQIDLQVLVDAVNRALADGGSVSGDASIGNDNVQSLDPMLLLERAHRLGSVGRNAGVELDGDEPGALPLGRSSRALEFGCSGSRTARIMVV</sequence>
<dbReference type="OrthoDB" id="10654377at2759"/>
<accession>C7ZR52</accession>
<protein>
    <submittedName>
        <fullName evidence="2">Uncharacterized protein</fullName>
    </submittedName>
</protein>
<reference evidence="2 3" key="1">
    <citation type="journal article" date="2009" name="PLoS Genet.">
        <title>The genome of Nectria haematococca: contribution of supernumerary chromosomes to gene expansion.</title>
        <authorList>
            <person name="Coleman J.J."/>
            <person name="Rounsley S.D."/>
            <person name="Rodriguez-Carres M."/>
            <person name="Kuo A."/>
            <person name="Wasmann C.C."/>
            <person name="Grimwood J."/>
            <person name="Schmutz J."/>
            <person name="Taga M."/>
            <person name="White G.J."/>
            <person name="Zhou S."/>
            <person name="Schwartz D.C."/>
            <person name="Freitag M."/>
            <person name="Ma L.J."/>
            <person name="Danchin E.G."/>
            <person name="Henrissat B."/>
            <person name="Coutinho P.M."/>
            <person name="Nelson D.R."/>
            <person name="Straney D."/>
            <person name="Napoli C.A."/>
            <person name="Barker B.M."/>
            <person name="Gribskov M."/>
            <person name="Rep M."/>
            <person name="Kroken S."/>
            <person name="Molnar I."/>
            <person name="Rensing C."/>
            <person name="Kennell J.C."/>
            <person name="Zamora J."/>
            <person name="Farman M.L."/>
            <person name="Selker E.U."/>
            <person name="Salamov A."/>
            <person name="Shapiro H."/>
            <person name="Pangilinan J."/>
            <person name="Lindquist E."/>
            <person name="Lamers C."/>
            <person name="Grigoriev I.V."/>
            <person name="Geiser D.M."/>
            <person name="Covert S.F."/>
            <person name="Temporini E."/>
            <person name="Vanetten H.D."/>
        </authorList>
    </citation>
    <scope>NUCLEOTIDE SEQUENCE [LARGE SCALE GENOMIC DNA]</scope>
    <source>
        <strain evidence="3">ATCC MYA-4622 / CBS 123669 / FGSC 9596 / NRRL 45880 / 77-13-4</strain>
    </source>
</reference>
<feature type="region of interest" description="Disordered" evidence="1">
    <location>
        <begin position="191"/>
        <end position="211"/>
    </location>
</feature>
<evidence type="ECO:0000313" key="3">
    <source>
        <dbReference type="Proteomes" id="UP000005206"/>
    </source>
</evidence>
<organism evidence="2 3">
    <name type="scientific">Fusarium vanettenii (strain ATCC MYA-4622 / CBS 123669 / FGSC 9596 / NRRL 45880 / 77-13-4)</name>
    <name type="common">Fusarium solani subsp. pisi</name>
    <dbReference type="NCBI Taxonomy" id="660122"/>
    <lineage>
        <taxon>Eukaryota</taxon>
        <taxon>Fungi</taxon>
        <taxon>Dikarya</taxon>
        <taxon>Ascomycota</taxon>
        <taxon>Pezizomycotina</taxon>
        <taxon>Sordariomycetes</taxon>
        <taxon>Hypocreomycetidae</taxon>
        <taxon>Hypocreales</taxon>
        <taxon>Nectriaceae</taxon>
        <taxon>Fusarium</taxon>
        <taxon>Fusarium solani species complex</taxon>
        <taxon>Fusarium vanettenii</taxon>
    </lineage>
</organism>
<dbReference type="AlphaFoldDB" id="C7ZR52"/>
<dbReference type="HOGENOM" id="CLU_871819_0_0_1"/>
<proteinExistence type="predicted"/>
<evidence type="ECO:0000256" key="1">
    <source>
        <dbReference type="SAM" id="MobiDB-lite"/>
    </source>
</evidence>